<protein>
    <submittedName>
        <fullName evidence="2">Uncharacterized protein</fullName>
    </submittedName>
</protein>
<dbReference type="EMBL" id="CP009928">
    <property type="protein sequence ID" value="AKK73016.1"/>
    <property type="molecule type" value="Genomic_DNA"/>
</dbReference>
<dbReference type="KEGG" id="cgn:OK18_10685"/>
<dbReference type="AlphaFoldDB" id="A0A0G3M1K5"/>
<evidence type="ECO:0000256" key="1">
    <source>
        <dbReference type="SAM" id="Phobius"/>
    </source>
</evidence>
<sequence>MRNLVVMVFFTLASYNIADYISAPVTEDRHRYMPVGNLMKSIICGFISAVVAFLVSVKALKQRKKIKYPFDRPLR</sequence>
<dbReference type="OrthoDB" id="1274843at2"/>
<reference evidence="2 3" key="1">
    <citation type="submission" date="2014-11" db="EMBL/GenBank/DDBJ databases">
        <authorList>
            <person name="Park G.-S."/>
            <person name="Hong S.-J."/>
            <person name="Jung B.K."/>
            <person name="Khan A.R."/>
            <person name="Kwak Y."/>
            <person name="Shin J.-H."/>
        </authorList>
    </citation>
    <scope>NUCLEOTIDE SEQUENCE [LARGE SCALE GENOMIC DNA]</scope>
    <source>
        <strain evidence="2 3">DSM 27622</strain>
    </source>
</reference>
<accession>A0A0G3M1K5</accession>
<dbReference type="Proteomes" id="UP000035213">
    <property type="component" value="Chromosome"/>
</dbReference>
<keyword evidence="1" id="KW-0472">Membrane</keyword>
<evidence type="ECO:0000313" key="3">
    <source>
        <dbReference type="Proteomes" id="UP000035213"/>
    </source>
</evidence>
<gene>
    <name evidence="2" type="ORF">OK18_10685</name>
</gene>
<dbReference type="STRING" id="1324352.OK18_10685"/>
<keyword evidence="1" id="KW-0812">Transmembrane</keyword>
<proteinExistence type="predicted"/>
<dbReference type="PATRIC" id="fig|1324352.5.peg.2236"/>
<organism evidence="2 3">
    <name type="scientific">Chryseobacterium gallinarum</name>
    <dbReference type="NCBI Taxonomy" id="1324352"/>
    <lineage>
        <taxon>Bacteria</taxon>
        <taxon>Pseudomonadati</taxon>
        <taxon>Bacteroidota</taxon>
        <taxon>Flavobacteriia</taxon>
        <taxon>Flavobacteriales</taxon>
        <taxon>Weeksellaceae</taxon>
        <taxon>Chryseobacterium group</taxon>
        <taxon>Chryseobacterium</taxon>
    </lineage>
</organism>
<name>A0A0G3M1K5_CHRGL</name>
<dbReference type="RefSeq" id="WP_053327984.1">
    <property type="nucleotide sequence ID" value="NZ_CP009928.1"/>
</dbReference>
<keyword evidence="1" id="KW-1133">Transmembrane helix</keyword>
<feature type="transmembrane region" description="Helical" evidence="1">
    <location>
        <begin position="38"/>
        <end position="57"/>
    </location>
</feature>
<evidence type="ECO:0000313" key="2">
    <source>
        <dbReference type="EMBL" id="AKK73016.1"/>
    </source>
</evidence>